<keyword evidence="1" id="KW-0472">Membrane</keyword>
<accession>C1FP50</accession>
<dbReference type="RefSeq" id="WP_012704217.1">
    <property type="nucleotide sequence ID" value="NC_012563.1"/>
</dbReference>
<name>C1FP50_CLOBJ</name>
<dbReference type="EMBL" id="CP001581">
    <property type="protein sequence ID" value="ACO84420.1"/>
    <property type="molecule type" value="Genomic_DNA"/>
</dbReference>
<organism evidence="2 3">
    <name type="scientific">Clostridium botulinum (strain Kyoto / Type A2)</name>
    <dbReference type="NCBI Taxonomy" id="536232"/>
    <lineage>
        <taxon>Bacteria</taxon>
        <taxon>Bacillati</taxon>
        <taxon>Bacillota</taxon>
        <taxon>Clostridia</taxon>
        <taxon>Eubacteriales</taxon>
        <taxon>Clostridiaceae</taxon>
        <taxon>Clostridium</taxon>
    </lineage>
</organism>
<evidence type="ECO:0000313" key="3">
    <source>
        <dbReference type="Proteomes" id="UP000001374"/>
    </source>
</evidence>
<evidence type="ECO:0000313" key="2">
    <source>
        <dbReference type="EMBL" id="ACO84420.1"/>
    </source>
</evidence>
<evidence type="ECO:0000256" key="1">
    <source>
        <dbReference type="SAM" id="Phobius"/>
    </source>
</evidence>
<sequence length="159" mass="18986">MNKLSTIISTIPTAIIATIITIIVTHIREYIKDTKIKRKYAAILYYDMNDSIDMIKSDMEGILKNQFTFIDKYKLYDYLVSVRDIISEDSFKNIKIYYKNLFLLENCWEKYWDCKDQKEIKLLEKDYYEAKNLLKSLYEDDKQGFINTISILKDIAKIK</sequence>
<keyword evidence="1" id="KW-0812">Transmembrane</keyword>
<gene>
    <name evidence="2" type="ordered locus">CLM_2039</name>
</gene>
<proteinExistence type="predicted"/>
<dbReference type="AlphaFoldDB" id="C1FP50"/>
<dbReference type="Proteomes" id="UP000001374">
    <property type="component" value="Chromosome"/>
</dbReference>
<keyword evidence="1" id="KW-1133">Transmembrane helix</keyword>
<feature type="transmembrane region" description="Helical" evidence="1">
    <location>
        <begin position="6"/>
        <end position="27"/>
    </location>
</feature>
<protein>
    <submittedName>
        <fullName evidence="2">Uncharacterized protein</fullName>
    </submittedName>
</protein>
<dbReference type="HOGENOM" id="CLU_1657756_0_0_9"/>
<reference evidence="2 3" key="1">
    <citation type="submission" date="2008-10" db="EMBL/GenBank/DDBJ databases">
        <title>Genome sequence of Clostridium botulinum A2 Kyoto.</title>
        <authorList>
            <person name="Shrivastava S."/>
            <person name="Brinkac L.M."/>
            <person name="Brown J.L."/>
            <person name="Bruce D."/>
            <person name="Detter C.C."/>
            <person name="Johnson E.A."/>
            <person name="Munk C.A."/>
            <person name="Smith L.A."/>
            <person name="Smith T.J."/>
            <person name="Sutton G."/>
            <person name="Brettin T.S."/>
        </authorList>
    </citation>
    <scope>NUCLEOTIDE SEQUENCE [LARGE SCALE GENOMIC DNA]</scope>
    <source>
        <strain evidence="3">Kyoto / Type A2</strain>
    </source>
</reference>
<dbReference type="KEGG" id="cby:CLM_2039"/>